<accession>A0A1E8AZZ8</accession>
<dbReference type="Pfam" id="PF12802">
    <property type="entry name" value="MarR_2"/>
    <property type="match status" value="1"/>
</dbReference>
<dbReference type="PANTHER" id="PTHR42756:SF1">
    <property type="entry name" value="TRANSCRIPTIONAL REPRESSOR OF EMRAB OPERON"/>
    <property type="match status" value="1"/>
</dbReference>
<dbReference type="InterPro" id="IPR036390">
    <property type="entry name" value="WH_DNA-bd_sf"/>
</dbReference>
<evidence type="ECO:0000313" key="6">
    <source>
        <dbReference type="Proteomes" id="UP000175706"/>
    </source>
</evidence>
<gene>
    <name evidence="5" type="ORF">BWGOE8_50690</name>
</gene>
<dbReference type="PATRIC" id="fig|86662.25.peg.5199"/>
<keyword evidence="1" id="KW-0805">Transcription regulation</keyword>
<organism evidence="5 6">
    <name type="scientific">Bacillus mycoides</name>
    <dbReference type="NCBI Taxonomy" id="1405"/>
    <lineage>
        <taxon>Bacteria</taxon>
        <taxon>Bacillati</taxon>
        <taxon>Bacillota</taxon>
        <taxon>Bacilli</taxon>
        <taxon>Bacillales</taxon>
        <taxon>Bacillaceae</taxon>
        <taxon>Bacillus</taxon>
        <taxon>Bacillus cereus group</taxon>
    </lineage>
</organism>
<reference evidence="5 6" key="1">
    <citation type="submission" date="2016-05" db="EMBL/GenBank/DDBJ databases">
        <title>Bacillus thuringiensis and Bacillus weihenstephanensis as novel biocontrol agents of wilt causing Verticillium species.</title>
        <authorList>
            <person name="Hollensteiner J."/>
            <person name="Wemheuer F."/>
            <person name="Harting R."/>
            <person name="Kolarzyk A."/>
            <person name="Diaz-Valerio S."/>
            <person name="Poehlein A."/>
            <person name="Brzuszkiewicz E."/>
            <person name="Nesemann K."/>
            <person name="Braus-Stromeyer S."/>
            <person name="Braus G."/>
            <person name="Daniel R."/>
            <person name="Liesegang H."/>
        </authorList>
    </citation>
    <scope>NUCLEOTIDE SEQUENCE [LARGE SCALE GENOMIC DNA]</scope>
    <source>
        <strain evidence="5 6">GOE8</strain>
    </source>
</reference>
<protein>
    <submittedName>
        <fullName evidence="5">MarR family transcriptional regulator</fullName>
    </submittedName>
</protein>
<keyword evidence="3" id="KW-0804">Transcription</keyword>
<evidence type="ECO:0000313" key="5">
    <source>
        <dbReference type="EMBL" id="OFD71799.1"/>
    </source>
</evidence>
<comment type="caution">
    <text evidence="5">The sequence shown here is derived from an EMBL/GenBank/DDBJ whole genome shotgun (WGS) entry which is preliminary data.</text>
</comment>
<dbReference type="SMART" id="SM00347">
    <property type="entry name" value="HTH_MARR"/>
    <property type="match status" value="1"/>
</dbReference>
<evidence type="ECO:0000256" key="2">
    <source>
        <dbReference type="ARBA" id="ARBA00023125"/>
    </source>
</evidence>
<name>A0A1E8AZZ8_BACMY</name>
<dbReference type="InterPro" id="IPR000835">
    <property type="entry name" value="HTH_MarR-typ"/>
</dbReference>
<proteinExistence type="predicted"/>
<evidence type="ECO:0000259" key="4">
    <source>
        <dbReference type="PROSITE" id="PS50995"/>
    </source>
</evidence>
<dbReference type="PANTHER" id="PTHR42756">
    <property type="entry name" value="TRANSCRIPTIONAL REGULATOR, MARR"/>
    <property type="match status" value="1"/>
</dbReference>
<evidence type="ECO:0000256" key="1">
    <source>
        <dbReference type="ARBA" id="ARBA00023015"/>
    </source>
</evidence>
<dbReference type="PROSITE" id="PS50995">
    <property type="entry name" value="HTH_MARR_2"/>
    <property type="match status" value="1"/>
</dbReference>
<dbReference type="InterPro" id="IPR036388">
    <property type="entry name" value="WH-like_DNA-bd_sf"/>
</dbReference>
<dbReference type="AlphaFoldDB" id="A0A1E8AZZ8"/>
<dbReference type="PRINTS" id="PR00598">
    <property type="entry name" value="HTHMARR"/>
</dbReference>
<dbReference type="EMBL" id="LXLT01000067">
    <property type="protein sequence ID" value="OFD71799.1"/>
    <property type="molecule type" value="Genomic_DNA"/>
</dbReference>
<sequence>MKHSGIKSLCFCLLLIKNKLLTYMKFSPKLIVSNERGDGMKAEERLGLLLWFRLSRFYNRSIRETNQHLKKWNASAAQFDVLVQIGGHDRLTQQELGNKLFVTKGNVTQLLNKMEQLNWIQREQEGTTKYISLTEKGKVLYEEIVPLQETFQAEQFDKLNREEQKQLLELLKKLQ</sequence>
<dbReference type="Proteomes" id="UP000175706">
    <property type="component" value="Unassembled WGS sequence"/>
</dbReference>
<dbReference type="GO" id="GO:0003677">
    <property type="term" value="F:DNA binding"/>
    <property type="evidence" value="ECO:0007669"/>
    <property type="project" value="UniProtKB-KW"/>
</dbReference>
<keyword evidence="2" id="KW-0238">DNA-binding</keyword>
<feature type="domain" description="HTH marR-type" evidence="4">
    <location>
        <begin position="43"/>
        <end position="175"/>
    </location>
</feature>
<dbReference type="Gene3D" id="1.10.10.10">
    <property type="entry name" value="Winged helix-like DNA-binding domain superfamily/Winged helix DNA-binding domain"/>
    <property type="match status" value="1"/>
</dbReference>
<dbReference type="SUPFAM" id="SSF46785">
    <property type="entry name" value="Winged helix' DNA-binding domain"/>
    <property type="match status" value="1"/>
</dbReference>
<evidence type="ECO:0000256" key="3">
    <source>
        <dbReference type="ARBA" id="ARBA00023163"/>
    </source>
</evidence>
<dbReference type="GO" id="GO:0003700">
    <property type="term" value="F:DNA-binding transcription factor activity"/>
    <property type="evidence" value="ECO:0007669"/>
    <property type="project" value="InterPro"/>
</dbReference>